<dbReference type="InterPro" id="IPR035937">
    <property type="entry name" value="FPG_N"/>
</dbReference>
<dbReference type="EMBL" id="ACQT01000122">
    <property type="protein sequence ID" value="EER59481.1"/>
    <property type="molecule type" value="Genomic_DNA"/>
</dbReference>
<dbReference type="RefSeq" id="WP_005798005.1">
    <property type="nucleotide sequence ID" value="NZ_ACQT01000122.1"/>
</dbReference>
<dbReference type="Pfam" id="PF01149">
    <property type="entry name" value="Fapy_DNA_glyco"/>
    <property type="match status" value="1"/>
</dbReference>
<dbReference type="Gene3D" id="3.20.190.10">
    <property type="entry name" value="MutM-like, N-terminal"/>
    <property type="match status" value="1"/>
</dbReference>
<organism evidence="3 4">
    <name type="scientific">Acidovorax delafieldii 2AN</name>
    <dbReference type="NCBI Taxonomy" id="573060"/>
    <lineage>
        <taxon>Bacteria</taxon>
        <taxon>Pseudomonadati</taxon>
        <taxon>Pseudomonadota</taxon>
        <taxon>Betaproteobacteria</taxon>
        <taxon>Burkholderiales</taxon>
        <taxon>Comamonadaceae</taxon>
        <taxon>Acidovorax</taxon>
    </lineage>
</organism>
<evidence type="ECO:0000313" key="3">
    <source>
        <dbReference type="EMBL" id="EER59481.1"/>
    </source>
</evidence>
<dbReference type="CDD" id="cd08974">
    <property type="entry name" value="BaFpgNei_N_2"/>
    <property type="match status" value="1"/>
</dbReference>
<gene>
    <name evidence="3" type="ORF">AcdelDRAFT_2947</name>
</gene>
<dbReference type="GO" id="GO:0003906">
    <property type="term" value="F:DNA-(apurinic or apyrimidinic site) endonuclease activity"/>
    <property type="evidence" value="ECO:0007669"/>
    <property type="project" value="InterPro"/>
</dbReference>
<accession>C5T7R7</accession>
<feature type="domain" description="Formamidopyrimidine-DNA glycosylase catalytic" evidence="2">
    <location>
        <begin position="2"/>
        <end position="101"/>
    </location>
</feature>
<dbReference type="SUPFAM" id="SSF81624">
    <property type="entry name" value="N-terminal domain of MutM-like DNA repair proteins"/>
    <property type="match status" value="1"/>
</dbReference>
<dbReference type="InterPro" id="IPR012319">
    <property type="entry name" value="FPG_cat"/>
</dbReference>
<keyword evidence="4" id="KW-1185">Reference proteome</keyword>
<dbReference type="AlphaFoldDB" id="C5T7R7"/>
<sequence length="155" mass="17455">MPEGPSLIIPRGQAAASAGQAIVRVEGNTSIGRQRLAGQRIVALRTWGKHFLVELPTFTLRVHFLLFGSYRINERKDTPPRLAQQCEQGELNFYTCSLRFIDEPLDAVYDWQANMMSDAWNPALALERLRAAPVPFHGAQPPRRHRRAAVARTPN</sequence>
<protein>
    <submittedName>
        <fullName evidence="3">Putative DNA-formamidopyrimidine glycosylase</fullName>
    </submittedName>
</protein>
<dbReference type="PATRIC" id="fig|573060.9.peg.2104"/>
<proteinExistence type="predicted"/>
<dbReference type="Proteomes" id="UP000003856">
    <property type="component" value="Unassembled WGS sequence"/>
</dbReference>
<comment type="caution">
    <text evidence="3">The sequence shown here is derived from an EMBL/GenBank/DDBJ whole genome shotgun (WGS) entry which is preliminary data.</text>
</comment>
<dbReference type="GO" id="GO:0019104">
    <property type="term" value="F:DNA N-glycosylase activity"/>
    <property type="evidence" value="ECO:0007669"/>
    <property type="project" value="InterPro"/>
</dbReference>
<dbReference type="PROSITE" id="PS51068">
    <property type="entry name" value="FPG_CAT"/>
    <property type="match status" value="1"/>
</dbReference>
<reference evidence="3 4" key="1">
    <citation type="submission" date="2009-05" db="EMBL/GenBank/DDBJ databases">
        <title>The draft genome of Acidovorax delafieldii 2AN.</title>
        <authorList>
            <consortium name="US DOE Joint Genome Institute (JGI-PGF)"/>
            <person name="Lucas S."/>
            <person name="Copeland A."/>
            <person name="Lapidus A."/>
            <person name="Glavina del Rio T."/>
            <person name="Tice H."/>
            <person name="Bruce D."/>
            <person name="Goodwin L."/>
            <person name="Pitluck S."/>
            <person name="Larimer F."/>
            <person name="Land M.L."/>
            <person name="Hauser L."/>
            <person name="Shelobolina E.S."/>
            <person name="Picardal F."/>
            <person name="Roden E."/>
            <person name="Emerson D."/>
        </authorList>
    </citation>
    <scope>NUCLEOTIDE SEQUENCE [LARGE SCALE GENOMIC DNA]</scope>
    <source>
        <strain evidence="3 4">2AN</strain>
    </source>
</reference>
<evidence type="ECO:0000259" key="2">
    <source>
        <dbReference type="PROSITE" id="PS51068"/>
    </source>
</evidence>
<dbReference type="GO" id="GO:0008270">
    <property type="term" value="F:zinc ion binding"/>
    <property type="evidence" value="ECO:0007669"/>
    <property type="project" value="InterPro"/>
</dbReference>
<name>C5T7R7_ACIDE</name>
<dbReference type="GO" id="GO:0006284">
    <property type="term" value="P:base-excision repair"/>
    <property type="evidence" value="ECO:0007669"/>
    <property type="project" value="InterPro"/>
</dbReference>
<feature type="region of interest" description="Disordered" evidence="1">
    <location>
        <begin position="135"/>
        <end position="155"/>
    </location>
</feature>
<dbReference type="SMART" id="SM00898">
    <property type="entry name" value="Fapy_DNA_glyco"/>
    <property type="match status" value="1"/>
</dbReference>
<dbReference type="OrthoDB" id="9800855at2"/>
<evidence type="ECO:0000256" key="1">
    <source>
        <dbReference type="SAM" id="MobiDB-lite"/>
    </source>
</evidence>
<evidence type="ECO:0000313" key="4">
    <source>
        <dbReference type="Proteomes" id="UP000003856"/>
    </source>
</evidence>